<dbReference type="PRINTS" id="PR00036">
    <property type="entry name" value="HTHLACI"/>
</dbReference>
<dbReference type="AlphaFoldDB" id="A0A926D5J7"/>
<dbReference type="Pfam" id="PF00532">
    <property type="entry name" value="Peripla_BP_1"/>
    <property type="match status" value="1"/>
</dbReference>
<keyword evidence="7" id="KW-1185">Reference proteome</keyword>
<feature type="domain" description="HTH cro/C1-type" evidence="5">
    <location>
        <begin position="5"/>
        <end position="48"/>
    </location>
</feature>
<reference evidence="6" key="1">
    <citation type="submission" date="2020-08" db="EMBL/GenBank/DDBJ databases">
        <title>Genome public.</title>
        <authorList>
            <person name="Liu C."/>
            <person name="Sun Q."/>
        </authorList>
    </citation>
    <scope>NUCLEOTIDE SEQUENCE</scope>
    <source>
        <strain evidence="6">NSJ-53</strain>
    </source>
</reference>
<keyword evidence="1" id="KW-0805">Transcription regulation</keyword>
<feature type="domain" description="HTH lacI-type" evidence="4">
    <location>
        <begin position="4"/>
        <end position="58"/>
    </location>
</feature>
<dbReference type="PROSITE" id="PS50943">
    <property type="entry name" value="HTH_CROC1"/>
    <property type="match status" value="1"/>
</dbReference>
<dbReference type="CDD" id="cd01392">
    <property type="entry name" value="HTH_LacI"/>
    <property type="match status" value="1"/>
</dbReference>
<dbReference type="Pfam" id="PF00356">
    <property type="entry name" value="LacI"/>
    <property type="match status" value="1"/>
</dbReference>
<evidence type="ECO:0000313" key="6">
    <source>
        <dbReference type="EMBL" id="MBC8531641.1"/>
    </source>
</evidence>
<keyword evidence="2 6" id="KW-0238">DNA-binding</keyword>
<dbReference type="SMART" id="SM00354">
    <property type="entry name" value="HTH_LACI"/>
    <property type="match status" value="1"/>
</dbReference>
<dbReference type="PANTHER" id="PTHR30146">
    <property type="entry name" value="LACI-RELATED TRANSCRIPTIONAL REPRESSOR"/>
    <property type="match status" value="1"/>
</dbReference>
<organism evidence="6 7">
    <name type="scientific">Gehongia tenuis</name>
    <dbReference type="NCBI Taxonomy" id="2763655"/>
    <lineage>
        <taxon>Bacteria</taxon>
        <taxon>Bacillati</taxon>
        <taxon>Bacillota</taxon>
        <taxon>Clostridia</taxon>
        <taxon>Christensenellales</taxon>
        <taxon>Christensenellaceae</taxon>
        <taxon>Gehongia</taxon>
    </lineage>
</organism>
<dbReference type="SUPFAM" id="SSF47413">
    <property type="entry name" value="lambda repressor-like DNA-binding domains"/>
    <property type="match status" value="1"/>
</dbReference>
<protein>
    <submittedName>
        <fullName evidence="6">LacI family DNA-binding transcriptional regulator</fullName>
    </submittedName>
</protein>
<evidence type="ECO:0000313" key="7">
    <source>
        <dbReference type="Proteomes" id="UP000623172"/>
    </source>
</evidence>
<evidence type="ECO:0000256" key="2">
    <source>
        <dbReference type="ARBA" id="ARBA00023125"/>
    </source>
</evidence>
<name>A0A926D5J7_9FIRM</name>
<proteinExistence type="predicted"/>
<dbReference type="EMBL" id="JACRSR010000002">
    <property type="protein sequence ID" value="MBC8531641.1"/>
    <property type="molecule type" value="Genomic_DNA"/>
</dbReference>
<keyword evidence="3" id="KW-0804">Transcription</keyword>
<evidence type="ECO:0000259" key="5">
    <source>
        <dbReference type="PROSITE" id="PS50943"/>
    </source>
</evidence>
<evidence type="ECO:0000256" key="1">
    <source>
        <dbReference type="ARBA" id="ARBA00023015"/>
    </source>
</evidence>
<dbReference type="Proteomes" id="UP000623172">
    <property type="component" value="Unassembled WGS sequence"/>
</dbReference>
<dbReference type="PROSITE" id="PS00356">
    <property type="entry name" value="HTH_LACI_1"/>
    <property type="match status" value="1"/>
</dbReference>
<dbReference type="GO" id="GO:0003700">
    <property type="term" value="F:DNA-binding transcription factor activity"/>
    <property type="evidence" value="ECO:0007669"/>
    <property type="project" value="TreeGrafter"/>
</dbReference>
<dbReference type="InterPro" id="IPR001761">
    <property type="entry name" value="Peripla_BP/Lac1_sug-bd_dom"/>
</dbReference>
<gene>
    <name evidence="6" type="ORF">H8696_07230</name>
</gene>
<dbReference type="InterPro" id="IPR001387">
    <property type="entry name" value="Cro/C1-type_HTH"/>
</dbReference>
<dbReference type="Gene3D" id="1.10.260.40">
    <property type="entry name" value="lambda repressor-like DNA-binding domains"/>
    <property type="match status" value="1"/>
</dbReference>
<dbReference type="PANTHER" id="PTHR30146:SF109">
    <property type="entry name" value="HTH-TYPE TRANSCRIPTIONAL REGULATOR GALS"/>
    <property type="match status" value="1"/>
</dbReference>
<dbReference type="InterPro" id="IPR000843">
    <property type="entry name" value="HTH_LacI"/>
</dbReference>
<dbReference type="InterPro" id="IPR010982">
    <property type="entry name" value="Lambda_DNA-bd_dom_sf"/>
</dbReference>
<dbReference type="Gene3D" id="3.40.50.2300">
    <property type="match status" value="2"/>
</dbReference>
<accession>A0A926D5J7</accession>
<evidence type="ECO:0000256" key="3">
    <source>
        <dbReference type="ARBA" id="ARBA00023163"/>
    </source>
</evidence>
<dbReference type="RefSeq" id="WP_249316253.1">
    <property type="nucleotide sequence ID" value="NZ_JACRSR010000002.1"/>
</dbReference>
<dbReference type="PROSITE" id="PS50932">
    <property type="entry name" value="HTH_LACI_2"/>
    <property type="match status" value="1"/>
</dbReference>
<evidence type="ECO:0000259" key="4">
    <source>
        <dbReference type="PROSITE" id="PS50932"/>
    </source>
</evidence>
<dbReference type="GO" id="GO:0000976">
    <property type="term" value="F:transcription cis-regulatory region binding"/>
    <property type="evidence" value="ECO:0007669"/>
    <property type="project" value="TreeGrafter"/>
</dbReference>
<dbReference type="InterPro" id="IPR028082">
    <property type="entry name" value="Peripla_BP_I"/>
</dbReference>
<dbReference type="CDD" id="cd06267">
    <property type="entry name" value="PBP1_LacI_sugar_binding-like"/>
    <property type="match status" value="1"/>
</dbReference>
<sequence>MPNATIKDVAKRAGVSIATVSRVVNQNYKVGPEVQKRVRKAIEELNYVPNRVAKSLKGVRTSIIGMLVSNLGNAHYTSVAKAVEEVVNKEDYNIIICSTNEDPERELRLLRMFEGRQVEGIILNTTGSNNEYIARLSHKIPIVLLERKINDPGFVGDLVNTNSQEGIKMLTKRLIDSGHRRIGLVCGPKAASTSWERSASFFECLRDSGIPVPDDPDKYPYLYKGKFFVEDGYKGAKFIMEREDPPTAIVFLNNTMTLGALRYFRQTGIKVPGDVSIVCYGKIDQDILYVQPENAGVQAYTLGQQAGRFLLERIKDPNLDSREIVISYQYYEGNSIREIHQ</sequence>
<dbReference type="SUPFAM" id="SSF53822">
    <property type="entry name" value="Periplasmic binding protein-like I"/>
    <property type="match status" value="1"/>
</dbReference>
<comment type="caution">
    <text evidence="6">The sequence shown here is derived from an EMBL/GenBank/DDBJ whole genome shotgun (WGS) entry which is preliminary data.</text>
</comment>